<evidence type="ECO:0000313" key="5">
    <source>
        <dbReference type="EMBL" id="MVA96908.1"/>
    </source>
</evidence>
<protein>
    <recommendedName>
        <fullName evidence="4">HTH luxR-type domain-containing protein</fullName>
    </recommendedName>
</protein>
<dbReference type="SUPFAM" id="SSF55781">
    <property type="entry name" value="GAF domain-like"/>
    <property type="match status" value="1"/>
</dbReference>
<evidence type="ECO:0000259" key="4">
    <source>
        <dbReference type="PROSITE" id="PS50043"/>
    </source>
</evidence>
<dbReference type="AlphaFoldDB" id="A0A844QFQ3"/>
<proteinExistence type="predicted"/>
<dbReference type="PROSITE" id="PS50043">
    <property type="entry name" value="HTH_LUXR_2"/>
    <property type="match status" value="1"/>
</dbReference>
<dbReference type="PROSITE" id="PS00622">
    <property type="entry name" value="HTH_LUXR_1"/>
    <property type="match status" value="1"/>
</dbReference>
<dbReference type="Gene3D" id="1.10.10.10">
    <property type="entry name" value="Winged helix-like DNA-binding domain superfamily/Winged helix DNA-binding domain"/>
    <property type="match status" value="1"/>
</dbReference>
<evidence type="ECO:0000313" key="6">
    <source>
        <dbReference type="Proteomes" id="UP000463224"/>
    </source>
</evidence>
<dbReference type="PANTHER" id="PTHR44688">
    <property type="entry name" value="DNA-BINDING TRANSCRIPTIONAL ACTIVATOR DEVR_DOSR"/>
    <property type="match status" value="1"/>
</dbReference>
<dbReference type="GO" id="GO:0006355">
    <property type="term" value="P:regulation of DNA-templated transcription"/>
    <property type="evidence" value="ECO:0007669"/>
    <property type="project" value="InterPro"/>
</dbReference>
<evidence type="ECO:0000256" key="1">
    <source>
        <dbReference type="ARBA" id="ARBA00023015"/>
    </source>
</evidence>
<dbReference type="InterPro" id="IPR000792">
    <property type="entry name" value="Tscrpt_reg_LuxR_C"/>
</dbReference>
<evidence type="ECO:0000256" key="3">
    <source>
        <dbReference type="ARBA" id="ARBA00023163"/>
    </source>
</evidence>
<dbReference type="PANTHER" id="PTHR44688:SF16">
    <property type="entry name" value="DNA-BINDING TRANSCRIPTIONAL ACTIVATOR DEVR_DOSR"/>
    <property type="match status" value="1"/>
</dbReference>
<sequence length="296" mass="31752">MPAARRDMMTCSTGQSLCATSRGTGLGGAVRTIGSDEEAEVGRTGGMHAPHVTEAVLADCVASIACSGSMSELGLACQRAVSRLVGSPTLGFYLLDGSMPVLKYSHHVDPGMLDDYTERLGANDPLIESLHHRPVATTGMSIYGDRHWRHSEMFRLLRRWGYDGNLCGPLCLDGELAGILYTAGLGHGSRSNELVRERMDIICRTSSIALDRIAESGLGPHAQSRNSVEAALPPRSAEVARQVRLGRSNKEIARAMSISENTVKEHVANLRHRFGVRNRTELAARLSAPAGRAAPG</sequence>
<dbReference type="InterPro" id="IPR016032">
    <property type="entry name" value="Sig_transdc_resp-reg_C-effctor"/>
</dbReference>
<reference evidence="5 6" key="1">
    <citation type="submission" date="2019-12" db="EMBL/GenBank/DDBJ databases">
        <title>Nitratireductor arenosus sp. nov., Isolated from sea sand, Jeju island, South Korea.</title>
        <authorList>
            <person name="Kim W."/>
        </authorList>
    </citation>
    <scope>NUCLEOTIDE SEQUENCE [LARGE SCALE GENOMIC DNA]</scope>
    <source>
        <strain evidence="5 6">CAU 1489</strain>
    </source>
</reference>
<accession>A0A844QFQ3</accession>
<keyword evidence="3" id="KW-0804">Transcription</keyword>
<dbReference type="Gene3D" id="3.30.450.40">
    <property type="match status" value="1"/>
</dbReference>
<dbReference type="Pfam" id="PF00196">
    <property type="entry name" value="GerE"/>
    <property type="match status" value="1"/>
</dbReference>
<organism evidence="5 6">
    <name type="scientific">Nitratireductor arenosus</name>
    <dbReference type="NCBI Taxonomy" id="2682096"/>
    <lineage>
        <taxon>Bacteria</taxon>
        <taxon>Pseudomonadati</taxon>
        <taxon>Pseudomonadota</taxon>
        <taxon>Alphaproteobacteria</taxon>
        <taxon>Hyphomicrobiales</taxon>
        <taxon>Phyllobacteriaceae</taxon>
        <taxon>Nitratireductor</taxon>
    </lineage>
</organism>
<dbReference type="GO" id="GO:0003677">
    <property type="term" value="F:DNA binding"/>
    <property type="evidence" value="ECO:0007669"/>
    <property type="project" value="UniProtKB-KW"/>
</dbReference>
<feature type="domain" description="HTH luxR-type" evidence="4">
    <location>
        <begin position="225"/>
        <end position="290"/>
    </location>
</feature>
<dbReference type="CDD" id="cd06170">
    <property type="entry name" value="LuxR_C_like"/>
    <property type="match status" value="1"/>
</dbReference>
<dbReference type="EMBL" id="WPHG01000001">
    <property type="protein sequence ID" value="MVA96908.1"/>
    <property type="molecule type" value="Genomic_DNA"/>
</dbReference>
<dbReference type="PRINTS" id="PR00038">
    <property type="entry name" value="HTHLUXR"/>
</dbReference>
<dbReference type="SMART" id="SM00421">
    <property type="entry name" value="HTH_LUXR"/>
    <property type="match status" value="1"/>
</dbReference>
<evidence type="ECO:0000256" key="2">
    <source>
        <dbReference type="ARBA" id="ARBA00023125"/>
    </source>
</evidence>
<name>A0A844QFQ3_9HYPH</name>
<gene>
    <name evidence="5" type="ORF">GN330_06545</name>
</gene>
<dbReference type="Proteomes" id="UP000463224">
    <property type="component" value="Unassembled WGS sequence"/>
</dbReference>
<dbReference type="InterPro" id="IPR029016">
    <property type="entry name" value="GAF-like_dom_sf"/>
</dbReference>
<comment type="caution">
    <text evidence="5">The sequence shown here is derived from an EMBL/GenBank/DDBJ whole genome shotgun (WGS) entry which is preliminary data.</text>
</comment>
<keyword evidence="1" id="KW-0805">Transcription regulation</keyword>
<dbReference type="InterPro" id="IPR036388">
    <property type="entry name" value="WH-like_DNA-bd_sf"/>
</dbReference>
<dbReference type="SUPFAM" id="SSF46894">
    <property type="entry name" value="C-terminal effector domain of the bipartite response regulators"/>
    <property type="match status" value="1"/>
</dbReference>
<keyword evidence="6" id="KW-1185">Reference proteome</keyword>
<keyword evidence="2" id="KW-0238">DNA-binding</keyword>